<evidence type="ECO:0000313" key="1">
    <source>
        <dbReference type="EMBL" id="GAA2614377.1"/>
    </source>
</evidence>
<dbReference type="Proteomes" id="UP001501509">
    <property type="component" value="Unassembled WGS sequence"/>
</dbReference>
<organism evidence="1 2">
    <name type="scientific">Actinomadura fulvescens</name>
    <dbReference type="NCBI Taxonomy" id="46160"/>
    <lineage>
        <taxon>Bacteria</taxon>
        <taxon>Bacillati</taxon>
        <taxon>Actinomycetota</taxon>
        <taxon>Actinomycetes</taxon>
        <taxon>Streptosporangiales</taxon>
        <taxon>Thermomonosporaceae</taxon>
        <taxon>Actinomadura</taxon>
    </lineage>
</organism>
<proteinExistence type="predicted"/>
<evidence type="ECO:0000313" key="2">
    <source>
        <dbReference type="Proteomes" id="UP001501509"/>
    </source>
</evidence>
<dbReference type="RefSeq" id="WP_344545494.1">
    <property type="nucleotide sequence ID" value="NZ_BAAATD010000008.1"/>
</dbReference>
<protein>
    <submittedName>
        <fullName evidence="1">Uncharacterized protein</fullName>
    </submittedName>
</protein>
<sequence>MRRYCLLACFWIVLFLFLLRHPTAAATTVNAIFDGLTLIADALAAFASAL</sequence>
<keyword evidence="2" id="KW-1185">Reference proteome</keyword>
<dbReference type="EMBL" id="BAAATD010000008">
    <property type="protein sequence ID" value="GAA2614377.1"/>
    <property type="molecule type" value="Genomic_DNA"/>
</dbReference>
<accession>A0ABN3Q532</accession>
<name>A0ABN3Q532_9ACTN</name>
<gene>
    <name evidence="1" type="ORF">GCM10010411_56620</name>
</gene>
<comment type="caution">
    <text evidence="1">The sequence shown here is derived from an EMBL/GenBank/DDBJ whole genome shotgun (WGS) entry which is preliminary data.</text>
</comment>
<reference evidence="1 2" key="1">
    <citation type="journal article" date="2019" name="Int. J. Syst. Evol. Microbiol.">
        <title>The Global Catalogue of Microorganisms (GCM) 10K type strain sequencing project: providing services to taxonomists for standard genome sequencing and annotation.</title>
        <authorList>
            <consortium name="The Broad Institute Genomics Platform"/>
            <consortium name="The Broad Institute Genome Sequencing Center for Infectious Disease"/>
            <person name="Wu L."/>
            <person name="Ma J."/>
        </authorList>
    </citation>
    <scope>NUCLEOTIDE SEQUENCE [LARGE SCALE GENOMIC DNA]</scope>
    <source>
        <strain evidence="1 2">JCM 6833</strain>
    </source>
</reference>